<dbReference type="GeneID" id="28251271"/>
<organism evidence="1 2">
    <name type="scientific">Tritonibacter mobilis F1926</name>
    <dbReference type="NCBI Taxonomy" id="1265309"/>
    <lineage>
        <taxon>Bacteria</taxon>
        <taxon>Pseudomonadati</taxon>
        <taxon>Pseudomonadota</taxon>
        <taxon>Alphaproteobacteria</taxon>
        <taxon>Rhodobacterales</taxon>
        <taxon>Paracoccaceae</taxon>
        <taxon>Tritonibacter</taxon>
    </lineage>
</organism>
<accession>A0A1B1A6Q1</accession>
<protein>
    <recommendedName>
        <fullName evidence="3">Phage protein, HK97 gp10 family</fullName>
    </recommendedName>
</protein>
<evidence type="ECO:0000313" key="2">
    <source>
        <dbReference type="Proteomes" id="UP000013243"/>
    </source>
</evidence>
<evidence type="ECO:0008006" key="3">
    <source>
        <dbReference type="Google" id="ProtNLM"/>
    </source>
</evidence>
<reference evidence="1 2" key="1">
    <citation type="journal article" date="2016" name="ISME J.">
        <title>Global occurrence and heterogeneity of the Roseobacter-clade species Ruegeria mobilis.</title>
        <authorList>
            <person name="Sonnenschein E."/>
            <person name="Gram L."/>
        </authorList>
    </citation>
    <scope>NUCLEOTIDE SEQUENCE [LARGE SCALE GENOMIC DNA]</scope>
    <source>
        <strain evidence="1 2">F1926</strain>
        <plasmid evidence="1 2">unnamed1</plasmid>
    </source>
</reference>
<dbReference type="Pfam" id="PF04883">
    <property type="entry name" value="HK97-gp10_like"/>
    <property type="match status" value="1"/>
</dbReference>
<sequence length="159" mass="17604">MARSKDIKVEGLKDLEKALRELGKEFGSPKYAVQAMRPAVKAAMKPVEEKIEQNTPVDSGGLKESVTTKIGKATKKIKKSNHFNDNTIIVGRSGYFWKKGESRWNQALAVEFGSEKTSASAPLRNAFDEEHAGMLQRFKDTLGPAIEKKGKALNKKRGK</sequence>
<dbReference type="AlphaFoldDB" id="A0A1B1A6Q1"/>
<dbReference type="OrthoDB" id="7868470at2"/>
<dbReference type="Proteomes" id="UP000013243">
    <property type="component" value="Plasmid unnamed1"/>
</dbReference>
<proteinExistence type="predicted"/>
<dbReference type="EMBL" id="CP015231">
    <property type="protein sequence ID" value="ANP42186.1"/>
    <property type="molecule type" value="Genomic_DNA"/>
</dbReference>
<keyword evidence="1" id="KW-0614">Plasmid</keyword>
<name>A0A1B1A6Q1_9RHOB</name>
<dbReference type="KEGG" id="rmb:K529_015510"/>
<gene>
    <name evidence="1" type="ORF">K529_015510</name>
</gene>
<dbReference type="InterPro" id="IPR010064">
    <property type="entry name" value="HK97-gp10_tail"/>
</dbReference>
<evidence type="ECO:0000313" key="1">
    <source>
        <dbReference type="EMBL" id="ANP42186.1"/>
    </source>
</evidence>
<dbReference type="RefSeq" id="WP_005613728.1">
    <property type="nucleotide sequence ID" value="NZ_CP015231.1"/>
</dbReference>
<dbReference type="NCBIfam" id="TIGR01725">
    <property type="entry name" value="phge_HK97_gp10"/>
    <property type="match status" value="1"/>
</dbReference>
<geneLocation type="plasmid" evidence="1 2">
    <name>unnamed1</name>
</geneLocation>